<protein>
    <submittedName>
        <fullName evidence="5">Lysophospholipid acyltransferase family protein</fullName>
    </submittedName>
</protein>
<evidence type="ECO:0000256" key="2">
    <source>
        <dbReference type="ARBA" id="ARBA00022679"/>
    </source>
</evidence>
<dbReference type="PANTHER" id="PTHR10434">
    <property type="entry name" value="1-ACYL-SN-GLYCEROL-3-PHOSPHATE ACYLTRANSFERASE"/>
    <property type="match status" value="1"/>
</dbReference>
<dbReference type="GO" id="GO:0003841">
    <property type="term" value="F:1-acylglycerol-3-phosphate O-acyltransferase activity"/>
    <property type="evidence" value="ECO:0007669"/>
    <property type="project" value="TreeGrafter"/>
</dbReference>
<dbReference type="CDD" id="cd07989">
    <property type="entry name" value="LPLAT_AGPAT-like"/>
    <property type="match status" value="1"/>
</dbReference>
<keyword evidence="3 5" id="KW-0012">Acyltransferase</keyword>
<gene>
    <name evidence="5" type="ORF">OQ279_14325</name>
</gene>
<evidence type="ECO:0000313" key="6">
    <source>
        <dbReference type="Proteomes" id="UP001148482"/>
    </source>
</evidence>
<dbReference type="RefSeq" id="WP_266070685.1">
    <property type="nucleotide sequence ID" value="NZ_JAPJDA010000025.1"/>
</dbReference>
<dbReference type="Pfam" id="PF01553">
    <property type="entry name" value="Acyltransferase"/>
    <property type="match status" value="1"/>
</dbReference>
<dbReference type="Proteomes" id="UP001148482">
    <property type="component" value="Unassembled WGS sequence"/>
</dbReference>
<proteinExistence type="predicted"/>
<dbReference type="GO" id="GO:0006654">
    <property type="term" value="P:phosphatidic acid biosynthetic process"/>
    <property type="evidence" value="ECO:0007669"/>
    <property type="project" value="TreeGrafter"/>
</dbReference>
<dbReference type="InterPro" id="IPR002123">
    <property type="entry name" value="Plipid/glycerol_acylTrfase"/>
</dbReference>
<comment type="pathway">
    <text evidence="1">Lipid metabolism.</text>
</comment>
<dbReference type="PANTHER" id="PTHR10434:SF11">
    <property type="entry name" value="1-ACYL-SN-GLYCEROL-3-PHOSPHATE ACYLTRANSFERASE"/>
    <property type="match status" value="1"/>
</dbReference>
<dbReference type="SMART" id="SM00563">
    <property type="entry name" value="PlsC"/>
    <property type="match status" value="1"/>
</dbReference>
<evidence type="ECO:0000259" key="4">
    <source>
        <dbReference type="SMART" id="SM00563"/>
    </source>
</evidence>
<evidence type="ECO:0000313" key="5">
    <source>
        <dbReference type="EMBL" id="MCX2839327.1"/>
    </source>
</evidence>
<dbReference type="SUPFAM" id="SSF69593">
    <property type="entry name" value="Glycerol-3-phosphate (1)-acyltransferase"/>
    <property type="match status" value="1"/>
</dbReference>
<evidence type="ECO:0000256" key="3">
    <source>
        <dbReference type="ARBA" id="ARBA00023315"/>
    </source>
</evidence>
<dbReference type="AlphaFoldDB" id="A0A9X3CYL1"/>
<comment type="caution">
    <text evidence="5">The sequence shown here is derived from an EMBL/GenBank/DDBJ whole genome shotgun (WGS) entry which is preliminary data.</text>
</comment>
<accession>A0A9X3CYL1</accession>
<keyword evidence="6" id="KW-1185">Reference proteome</keyword>
<reference evidence="5" key="1">
    <citation type="submission" date="2022-11" db="EMBL/GenBank/DDBJ databases">
        <title>Salinimicrobium profundisediminis sp. nov., isolated from deep-sea sediment of the Mariana Trench.</title>
        <authorList>
            <person name="Fu H."/>
        </authorList>
    </citation>
    <scope>NUCLEOTIDE SEQUENCE</scope>
    <source>
        <strain evidence="5">MT39</strain>
    </source>
</reference>
<sequence length="267" mass="31059">MGMLKKNPFGHYLYLKKWLIRIFGVLSHRRYRGFNELRIEGSEIIKNLPDNNVLFVSNHQTYFADVTAMFHVFNAALSGRVDSIKNVGYIWQPKLNIYYVAAKETMNSGLLTRIMAYAGAVSVERTWREKGKEVQREVNPNDHKNIGTALEDGWVITFPQGTTKPFKPIRKGTAHIIKQYKPVVIPIVIDGFRRSFDKKGLRVRKKGILQSFQIKEPLVIDYDNETIEEIVEKLEYAIEQHPSFLKVIPQEELEAMEALNKTRQWEY</sequence>
<dbReference type="EMBL" id="JAPJDA010000025">
    <property type="protein sequence ID" value="MCX2839327.1"/>
    <property type="molecule type" value="Genomic_DNA"/>
</dbReference>
<feature type="domain" description="Phospholipid/glycerol acyltransferase" evidence="4">
    <location>
        <begin position="53"/>
        <end position="192"/>
    </location>
</feature>
<name>A0A9X3CYL1_9FLAO</name>
<evidence type="ECO:0000256" key="1">
    <source>
        <dbReference type="ARBA" id="ARBA00005189"/>
    </source>
</evidence>
<organism evidence="5 6">
    <name type="scientific">Salinimicrobium profundisediminis</name>
    <dbReference type="NCBI Taxonomy" id="2994553"/>
    <lineage>
        <taxon>Bacteria</taxon>
        <taxon>Pseudomonadati</taxon>
        <taxon>Bacteroidota</taxon>
        <taxon>Flavobacteriia</taxon>
        <taxon>Flavobacteriales</taxon>
        <taxon>Flavobacteriaceae</taxon>
        <taxon>Salinimicrobium</taxon>
    </lineage>
</organism>
<keyword evidence="2" id="KW-0808">Transferase</keyword>